<dbReference type="CDD" id="cd07771">
    <property type="entry name" value="ASKHA_NBD_FGGY_RhaB-like"/>
    <property type="match status" value="1"/>
</dbReference>
<dbReference type="PANTHER" id="PTHR43095">
    <property type="entry name" value="SUGAR KINASE"/>
    <property type="match status" value="1"/>
</dbReference>
<dbReference type="Pfam" id="PF02782">
    <property type="entry name" value="FGGY_C"/>
    <property type="match status" value="1"/>
</dbReference>
<evidence type="ECO:0000256" key="1">
    <source>
        <dbReference type="ARBA" id="ARBA00009156"/>
    </source>
</evidence>
<keyword evidence="4" id="KW-0418">Kinase</keyword>
<comment type="caution">
    <text evidence="9">The sequence shown here is derived from an EMBL/GenBank/DDBJ whole genome shotgun (WGS) entry which is preliminary data.</text>
</comment>
<feature type="domain" description="Carbohydrate kinase FGGY N-terminal" evidence="7">
    <location>
        <begin position="7"/>
        <end position="244"/>
    </location>
</feature>
<dbReference type="Pfam" id="PF00370">
    <property type="entry name" value="FGGY_N"/>
    <property type="match status" value="1"/>
</dbReference>
<organism evidence="9 10">
    <name type="scientific">Candidatus Choladousia intestinavium</name>
    <dbReference type="NCBI Taxonomy" id="2840727"/>
    <lineage>
        <taxon>Bacteria</taxon>
        <taxon>Bacillati</taxon>
        <taxon>Bacillota</taxon>
        <taxon>Clostridia</taxon>
        <taxon>Lachnospirales</taxon>
        <taxon>Lachnospiraceae</taxon>
        <taxon>Lachnospiraceae incertae sedis</taxon>
        <taxon>Candidatus Choladousia</taxon>
    </lineage>
</organism>
<evidence type="ECO:0000259" key="7">
    <source>
        <dbReference type="Pfam" id="PF00370"/>
    </source>
</evidence>
<evidence type="ECO:0000259" key="8">
    <source>
        <dbReference type="Pfam" id="PF02782"/>
    </source>
</evidence>
<reference evidence="9" key="1">
    <citation type="submission" date="2020-10" db="EMBL/GenBank/DDBJ databases">
        <authorList>
            <person name="Gilroy R."/>
        </authorList>
    </citation>
    <scope>NUCLEOTIDE SEQUENCE</scope>
    <source>
        <strain evidence="9">ChiSjej4B22-8148</strain>
    </source>
</reference>
<keyword evidence="2" id="KW-0808">Transferase</keyword>
<evidence type="ECO:0000256" key="5">
    <source>
        <dbReference type="ARBA" id="ARBA00022840"/>
    </source>
</evidence>
<accession>A0A9D1D885</accession>
<evidence type="ECO:0000256" key="2">
    <source>
        <dbReference type="ARBA" id="ARBA00022679"/>
    </source>
</evidence>
<dbReference type="GO" id="GO:0008993">
    <property type="term" value="F:rhamnulokinase activity"/>
    <property type="evidence" value="ECO:0007669"/>
    <property type="project" value="InterPro"/>
</dbReference>
<dbReference type="InterPro" id="IPR050406">
    <property type="entry name" value="FGGY_Carb_Kinase"/>
</dbReference>
<dbReference type="InterPro" id="IPR018484">
    <property type="entry name" value="FGGY_N"/>
</dbReference>
<dbReference type="Proteomes" id="UP000886757">
    <property type="component" value="Unassembled WGS sequence"/>
</dbReference>
<dbReference type="GO" id="GO:0005524">
    <property type="term" value="F:ATP binding"/>
    <property type="evidence" value="ECO:0007669"/>
    <property type="project" value="UniProtKB-KW"/>
</dbReference>
<dbReference type="EMBL" id="DVGK01000043">
    <property type="protein sequence ID" value="HIR13005.1"/>
    <property type="molecule type" value="Genomic_DNA"/>
</dbReference>
<protein>
    <submittedName>
        <fullName evidence="9">Rhamnulokinase</fullName>
    </submittedName>
</protein>
<name>A0A9D1D885_9FIRM</name>
<keyword evidence="3" id="KW-0547">Nucleotide-binding</keyword>
<dbReference type="InterPro" id="IPR018485">
    <property type="entry name" value="FGGY_C"/>
</dbReference>
<keyword evidence="6" id="KW-0684">Rhamnose metabolism</keyword>
<dbReference type="InterPro" id="IPR043129">
    <property type="entry name" value="ATPase_NBD"/>
</dbReference>
<comment type="similarity">
    <text evidence="1">Belongs to the FGGY kinase family.</text>
</comment>
<keyword evidence="5" id="KW-0067">ATP-binding</keyword>
<dbReference type="SUPFAM" id="SSF53067">
    <property type="entry name" value="Actin-like ATPase domain"/>
    <property type="match status" value="2"/>
</dbReference>
<sequence length="496" mass="55974">MGKKTAAVDIGASSGKMALGVYDGRKLSVEEYRDFPNRPVDIGTALYWDLFALYHSIVDGLAYFTGKYGDPDTLGIDTWGASYGLLDRQGRLLEPVYHYRDQRTSAVLQDMERVMDRKELFFLTGCQCNRTYTLPQLYSYVTEQNPILQNADTMLLLPDLLGYFLTGEKTSEMTIAGTSCLMETTQEEWSREVAARFSIPDRIYTKIIDPGTVKGILSDRVKVETGSRQTKLIAAVGHDTASAVAAIPGFGPEKLYISVGTNINMGVEREQVFVNDTAYRKGLKNTGGISRRKIVYRDFSACWHINEYMRTKKEQGQTLTHEEMICMAREVKEQVPWFDVEADLFVDAGGDFCEKMNLYFKKTGQRELSEDGEFIRSIYESIALKTRYYGAAFGEAGLNFREINVISGGTRNELLMQLISNAFGSAVLAGMPYATLYGNLLTQLYGTGEVASVEEMRELSAYSFAMKAYEPEERQKWQELYEKYKGIMEKGKNLQI</sequence>
<dbReference type="GO" id="GO:0019301">
    <property type="term" value="P:rhamnose catabolic process"/>
    <property type="evidence" value="ECO:0007669"/>
    <property type="project" value="InterPro"/>
</dbReference>
<dbReference type="PANTHER" id="PTHR43095:SF5">
    <property type="entry name" value="XYLULOSE KINASE"/>
    <property type="match status" value="1"/>
</dbReference>
<proteinExistence type="inferred from homology"/>
<dbReference type="Gene3D" id="3.30.420.40">
    <property type="match status" value="2"/>
</dbReference>
<feature type="domain" description="Carbohydrate kinase FGGY C-terminal" evidence="8">
    <location>
        <begin position="363"/>
        <end position="445"/>
    </location>
</feature>
<dbReference type="AlphaFoldDB" id="A0A9D1D885"/>
<dbReference type="InterPro" id="IPR013449">
    <property type="entry name" value="Rhamnulokinase"/>
</dbReference>
<evidence type="ECO:0000256" key="3">
    <source>
        <dbReference type="ARBA" id="ARBA00022741"/>
    </source>
</evidence>
<gene>
    <name evidence="9" type="ORF">IAB31_03665</name>
</gene>
<evidence type="ECO:0000256" key="6">
    <source>
        <dbReference type="ARBA" id="ARBA00023308"/>
    </source>
</evidence>
<evidence type="ECO:0000256" key="4">
    <source>
        <dbReference type="ARBA" id="ARBA00022777"/>
    </source>
</evidence>
<evidence type="ECO:0000313" key="9">
    <source>
        <dbReference type="EMBL" id="HIR13005.1"/>
    </source>
</evidence>
<evidence type="ECO:0000313" key="10">
    <source>
        <dbReference type="Proteomes" id="UP000886757"/>
    </source>
</evidence>
<reference evidence="9" key="2">
    <citation type="journal article" date="2021" name="PeerJ">
        <title>Extensive microbial diversity within the chicken gut microbiome revealed by metagenomics and culture.</title>
        <authorList>
            <person name="Gilroy R."/>
            <person name="Ravi A."/>
            <person name="Getino M."/>
            <person name="Pursley I."/>
            <person name="Horton D.L."/>
            <person name="Alikhan N.F."/>
            <person name="Baker D."/>
            <person name="Gharbi K."/>
            <person name="Hall N."/>
            <person name="Watson M."/>
            <person name="Adriaenssens E.M."/>
            <person name="Foster-Nyarko E."/>
            <person name="Jarju S."/>
            <person name="Secka A."/>
            <person name="Antonio M."/>
            <person name="Oren A."/>
            <person name="Chaudhuri R.R."/>
            <person name="La Ragione R."/>
            <person name="Hildebrand F."/>
            <person name="Pallen M.J."/>
        </authorList>
    </citation>
    <scope>NUCLEOTIDE SEQUENCE</scope>
    <source>
        <strain evidence="9">ChiSjej4B22-8148</strain>
    </source>
</reference>